<name>A0A317USM6_ASPEC</name>
<evidence type="ECO:0000256" key="1">
    <source>
        <dbReference type="SAM" id="MobiDB-lite"/>
    </source>
</evidence>
<dbReference type="Proteomes" id="UP000246171">
    <property type="component" value="Unassembled WGS sequence"/>
</dbReference>
<feature type="region of interest" description="Disordered" evidence="1">
    <location>
        <begin position="80"/>
        <end position="114"/>
    </location>
</feature>
<feature type="region of interest" description="Disordered" evidence="1">
    <location>
        <begin position="1"/>
        <end position="23"/>
    </location>
</feature>
<comment type="caution">
    <text evidence="2">The sequence shown here is derived from an EMBL/GenBank/DDBJ whole genome shotgun (WGS) entry which is preliminary data.</text>
</comment>
<sequence length="151" mass="16830">MNKRSFLSRPPINNVGKPGIRGRPIGAFSKVASGEYLDQIDHGHGHELQSPAEAVLHRLGTNRTPTHWACISTHRPSTSSIMPSLGMEIGKGTTTPRGRPENDRNRGKKSHGVEYSLRPQSTKWSQYTCYILPWSSISQSMPYSPSFMKEI</sequence>
<dbReference type="EMBL" id="MSFU01000032">
    <property type="protein sequence ID" value="PWY64128.1"/>
    <property type="molecule type" value="Genomic_DNA"/>
</dbReference>
<dbReference type="VEuPathDB" id="FungiDB:BO83DRAFT_144809"/>
<protein>
    <submittedName>
        <fullName evidence="2">Uncharacterized protein</fullName>
    </submittedName>
</protein>
<evidence type="ECO:0000313" key="3">
    <source>
        <dbReference type="Proteomes" id="UP000246171"/>
    </source>
</evidence>
<keyword evidence="3" id="KW-1185">Reference proteome</keyword>
<dbReference type="AlphaFoldDB" id="A0A317USM6"/>
<organism evidence="2 3">
    <name type="scientific">Aspergillus eucalypticola (strain CBS 122712 / IBT 29274)</name>
    <dbReference type="NCBI Taxonomy" id="1448314"/>
    <lineage>
        <taxon>Eukaryota</taxon>
        <taxon>Fungi</taxon>
        <taxon>Dikarya</taxon>
        <taxon>Ascomycota</taxon>
        <taxon>Pezizomycotina</taxon>
        <taxon>Eurotiomycetes</taxon>
        <taxon>Eurotiomycetidae</taxon>
        <taxon>Eurotiales</taxon>
        <taxon>Aspergillaceae</taxon>
        <taxon>Aspergillus</taxon>
        <taxon>Aspergillus subgen. Circumdati</taxon>
    </lineage>
</organism>
<reference evidence="2" key="1">
    <citation type="submission" date="2016-12" db="EMBL/GenBank/DDBJ databases">
        <title>The genomes of Aspergillus section Nigri reveals drivers in fungal speciation.</title>
        <authorList>
            <consortium name="DOE Joint Genome Institute"/>
            <person name="Vesth T.C."/>
            <person name="Nybo J."/>
            <person name="Theobald S."/>
            <person name="Brandl J."/>
            <person name="Frisvad J.C."/>
            <person name="Nielsen K.F."/>
            <person name="Lyhne E.K."/>
            <person name="Kogle M.E."/>
            <person name="Kuo A."/>
            <person name="Riley R."/>
            <person name="Clum A."/>
            <person name="Nolan M."/>
            <person name="Lipzen A."/>
            <person name="Salamov A."/>
            <person name="Henrissat B."/>
            <person name="Wiebenga A."/>
            <person name="De vries R.P."/>
            <person name="Grigoriev I.V."/>
            <person name="Mortensen U.H."/>
            <person name="Andersen M.R."/>
            <person name="Baker S.E."/>
        </authorList>
    </citation>
    <scope>NUCLEOTIDE SEQUENCE</scope>
    <source>
        <strain evidence="2">CBS 122712</strain>
    </source>
</reference>
<proteinExistence type="predicted"/>
<evidence type="ECO:0000313" key="2">
    <source>
        <dbReference type="EMBL" id="PWY64128.1"/>
    </source>
</evidence>
<dbReference type="GeneID" id="37048154"/>
<dbReference type="RefSeq" id="XP_025383669.1">
    <property type="nucleotide sequence ID" value="XM_025526192.1"/>
</dbReference>
<accession>A0A317USM6</accession>
<gene>
    <name evidence="2" type="ORF">BO83DRAFT_144809</name>
</gene>